<proteinExistence type="predicted"/>
<comment type="caution">
    <text evidence="2">The sequence shown here is derived from an EMBL/GenBank/DDBJ whole genome shotgun (WGS) entry which is preliminary data.</text>
</comment>
<gene>
    <name evidence="2" type="ORF">AKJ29_16175</name>
</gene>
<protein>
    <submittedName>
        <fullName evidence="2">Uncharacterized protein</fullName>
    </submittedName>
</protein>
<dbReference type="AlphaFoldDB" id="A0A0P7IJQ3"/>
<organism evidence="2 3">
    <name type="scientific">Aliiroseovarius crassostreae</name>
    <dbReference type="NCBI Taxonomy" id="154981"/>
    <lineage>
        <taxon>Bacteria</taxon>
        <taxon>Pseudomonadati</taxon>
        <taxon>Pseudomonadota</taxon>
        <taxon>Alphaproteobacteria</taxon>
        <taxon>Rhodobacterales</taxon>
        <taxon>Paracoccaceae</taxon>
        <taxon>Aliiroseovarius</taxon>
    </lineage>
</organism>
<dbReference type="Proteomes" id="UP000050471">
    <property type="component" value="Unassembled WGS sequence"/>
</dbReference>
<feature type="transmembrane region" description="Helical" evidence="1">
    <location>
        <begin position="52"/>
        <end position="84"/>
    </location>
</feature>
<sequence length="143" mass="16440">MGNKRKEQTKATWRILFLALLSLLVLFFLVSAVLVSVSFVSETAINWELIGLLFYSVVVMPVGTAFSFWLMFTIWFPICIWIFWHYFRFVSLLLPLPPLKRLRDAIHQGLLSDTTWMLSGGEGSFAHKIRSKLVASDAKVIRD</sequence>
<keyword evidence="3" id="KW-1185">Reference proteome</keyword>
<name>A0A0P7IJQ3_9RHOB</name>
<dbReference type="RefSeq" id="WP_055188178.1">
    <property type="nucleotide sequence ID" value="NZ_FPBS01000001.1"/>
</dbReference>
<accession>A0A0P7IJQ3</accession>
<feature type="transmembrane region" description="Helical" evidence="1">
    <location>
        <begin position="12"/>
        <end position="40"/>
    </location>
</feature>
<keyword evidence="1" id="KW-0472">Membrane</keyword>
<evidence type="ECO:0000256" key="1">
    <source>
        <dbReference type="SAM" id="Phobius"/>
    </source>
</evidence>
<evidence type="ECO:0000313" key="3">
    <source>
        <dbReference type="Proteomes" id="UP000050471"/>
    </source>
</evidence>
<dbReference type="STRING" id="154981.AKJ29_16175"/>
<reference evidence="2 3" key="1">
    <citation type="submission" date="2015-09" db="EMBL/GenBank/DDBJ databases">
        <title>Draft genome sequence of Aliiroseovarius crassostreae CV919-312TSm, the causative agent of Roseovarius Oyster Disease (formerly Juvenile Oyster Disease).</title>
        <authorList>
            <person name="Kessner L."/>
            <person name="Spinard E."/>
            <person name="Nelson D."/>
        </authorList>
    </citation>
    <scope>NUCLEOTIDE SEQUENCE [LARGE SCALE GENOMIC DNA]</scope>
    <source>
        <strain evidence="2 3">CV919-312</strain>
    </source>
</reference>
<dbReference type="EMBL" id="LKBA01000004">
    <property type="protein sequence ID" value="KPN64183.1"/>
    <property type="molecule type" value="Genomic_DNA"/>
</dbReference>
<evidence type="ECO:0000313" key="2">
    <source>
        <dbReference type="EMBL" id="KPN64183.1"/>
    </source>
</evidence>
<keyword evidence="1" id="KW-0812">Transmembrane</keyword>
<keyword evidence="1" id="KW-1133">Transmembrane helix</keyword>